<organism evidence="1">
    <name type="scientific">uncultured Caudovirales phage</name>
    <dbReference type="NCBI Taxonomy" id="2100421"/>
    <lineage>
        <taxon>Viruses</taxon>
        <taxon>Duplodnaviria</taxon>
        <taxon>Heunggongvirae</taxon>
        <taxon>Uroviricota</taxon>
        <taxon>Caudoviricetes</taxon>
        <taxon>Peduoviridae</taxon>
        <taxon>Maltschvirus</taxon>
        <taxon>Maltschvirus maltsch</taxon>
    </lineage>
</organism>
<proteinExistence type="predicted"/>
<evidence type="ECO:0000313" key="1">
    <source>
        <dbReference type="EMBL" id="CAB4128361.1"/>
    </source>
</evidence>
<dbReference type="EMBL" id="LR796285">
    <property type="protein sequence ID" value="CAB4134162.1"/>
    <property type="molecule type" value="Genomic_DNA"/>
</dbReference>
<sequence length="248" mass="24104">MSVINTSLNTPKITLGGALTFTGGAFTFTGTLTGNTGVTFPTSGTLATTSSASGIVTSGSQNQITWYAANGTTVSGLSTTSDAVLTANGSGVPTWVAMTDGQVLIGSTAGSPSAATLTQGTGITITSASNSITIANSATPGMSWVNISGTTQAAAVNTGYVVGNASQTTITLPATAALGDKVAIAGKGAAGWILTANTGQTIQVGQAATASAGTVTSAAAFDAIEVICITANTTWSTRFVVSSGVTVT</sequence>
<name>A0A6J5L212_9CAUD</name>
<accession>A0A6J5L212</accession>
<reference evidence="1" key="1">
    <citation type="submission" date="2020-04" db="EMBL/GenBank/DDBJ databases">
        <authorList>
            <person name="Chiriac C."/>
            <person name="Salcher M."/>
            <person name="Ghai R."/>
            <person name="Kavagutti S V."/>
        </authorList>
    </citation>
    <scope>NUCLEOTIDE SEQUENCE</scope>
</reference>
<protein>
    <submittedName>
        <fullName evidence="1">Uncharacterized protein</fullName>
    </submittedName>
</protein>
<evidence type="ECO:0000313" key="2">
    <source>
        <dbReference type="EMBL" id="CAB4134162.1"/>
    </source>
</evidence>
<dbReference type="EMBL" id="LR796232">
    <property type="protein sequence ID" value="CAB4128361.1"/>
    <property type="molecule type" value="Genomic_DNA"/>
</dbReference>
<gene>
    <name evidence="1" type="ORF">UFOVP101_32</name>
    <name evidence="2" type="ORF">UFOVP270_24</name>
</gene>